<dbReference type="EMBL" id="LUKE01000006">
    <property type="protein sequence ID" value="KYG61642.1"/>
    <property type="molecule type" value="Genomic_DNA"/>
</dbReference>
<dbReference type="InterPro" id="IPR029026">
    <property type="entry name" value="tRNA_m1G_MTases_N"/>
</dbReference>
<sequence>MFPYGPELEINPHLRVHYEKVLQHIGPLLTDERRQKIERIVSLRNFDTAVVLESIYDRGNVSAVMRSAEGLGFGNFHVIETQEKFKESARVTQGADKWVEVKKWKQTVDCVKSLKQQGYKICVTHLDEKSKPLHDIDFSGKVALVLGNEKDGVSPEMIAAADERIIIPMTGFVQSFNISVAGALSLYHISQDRLKKLGSNASLNETEQGILRALYYLRTQDSAHQYLEELFARGALKA</sequence>
<feature type="binding site" evidence="7">
    <location>
        <position position="124"/>
    </location>
    <ligand>
        <name>S-adenosyl-L-methionine</name>
        <dbReference type="ChEBI" id="CHEBI:59789"/>
    </ligand>
</feature>
<evidence type="ECO:0000259" key="8">
    <source>
        <dbReference type="Pfam" id="PF00588"/>
    </source>
</evidence>
<dbReference type="InterPro" id="IPR033671">
    <property type="entry name" value="TrmH"/>
</dbReference>
<name>A0A150WF79_BDEBC</name>
<dbReference type="AlphaFoldDB" id="A0A150WF79"/>
<comment type="catalytic activity">
    <reaction evidence="7">
        <text>guanosine(18) in tRNA + S-adenosyl-L-methionine = 2'-O-methylguanosine(18) in tRNA + S-adenosyl-L-homocysteine + H(+)</text>
        <dbReference type="Rhea" id="RHEA:20077"/>
        <dbReference type="Rhea" id="RHEA-COMP:10190"/>
        <dbReference type="Rhea" id="RHEA-COMP:10192"/>
        <dbReference type="ChEBI" id="CHEBI:15378"/>
        <dbReference type="ChEBI" id="CHEBI:57856"/>
        <dbReference type="ChEBI" id="CHEBI:59789"/>
        <dbReference type="ChEBI" id="CHEBI:74269"/>
        <dbReference type="ChEBI" id="CHEBI:74445"/>
        <dbReference type="EC" id="2.1.1.34"/>
    </reaction>
</comment>
<evidence type="ECO:0000256" key="3">
    <source>
        <dbReference type="ARBA" id="ARBA00022679"/>
    </source>
</evidence>
<evidence type="ECO:0000256" key="4">
    <source>
        <dbReference type="ARBA" id="ARBA00022691"/>
    </source>
</evidence>
<keyword evidence="3 7" id="KW-0808">Transferase</keyword>
<comment type="caution">
    <text evidence="7">Lacks conserved residue(s) required for the propagation of feature annotation.</text>
</comment>
<dbReference type="Proteomes" id="UP000075320">
    <property type="component" value="Unassembled WGS sequence"/>
</dbReference>
<dbReference type="CDD" id="cd18092">
    <property type="entry name" value="SpoU-like_TrmH"/>
    <property type="match status" value="1"/>
</dbReference>
<evidence type="ECO:0000313" key="10">
    <source>
        <dbReference type="Proteomes" id="UP000075320"/>
    </source>
</evidence>
<evidence type="ECO:0000313" key="9">
    <source>
        <dbReference type="EMBL" id="KYG61642.1"/>
    </source>
</evidence>
<dbReference type="OrthoDB" id="5290758at2"/>
<dbReference type="InterPro" id="IPR001537">
    <property type="entry name" value="SpoU_MeTrfase"/>
</dbReference>
<dbReference type="EC" id="2.1.1.34" evidence="7"/>
<evidence type="ECO:0000256" key="6">
    <source>
        <dbReference type="ARBA" id="ARBA00022884"/>
    </source>
</evidence>
<evidence type="ECO:0000256" key="2">
    <source>
        <dbReference type="ARBA" id="ARBA00022603"/>
    </source>
</evidence>
<comment type="caution">
    <text evidence="9">The sequence shown here is derived from an EMBL/GenBank/DDBJ whole genome shotgun (WGS) entry which is preliminary data.</text>
</comment>
<dbReference type="PANTHER" id="PTHR43453:SF1">
    <property type="entry name" value="TRNA_RRNA METHYLTRANSFERASE SPOU TYPE DOMAIN-CONTAINING PROTEIN"/>
    <property type="match status" value="1"/>
</dbReference>
<dbReference type="GO" id="GO:0002938">
    <property type="term" value="P:tRNA guanine ribose methylation"/>
    <property type="evidence" value="ECO:0007669"/>
    <property type="project" value="UniProtKB-UniRule"/>
</dbReference>
<dbReference type="GO" id="GO:0000049">
    <property type="term" value="F:tRNA binding"/>
    <property type="evidence" value="ECO:0007669"/>
    <property type="project" value="UniProtKB-UniRule"/>
</dbReference>
<reference evidence="9 10" key="1">
    <citation type="submission" date="2016-03" db="EMBL/GenBank/DDBJ databases">
        <authorList>
            <person name="Ploux O."/>
        </authorList>
    </citation>
    <scope>NUCLEOTIDE SEQUENCE [LARGE SCALE GENOMIC DNA]</scope>
    <source>
        <strain evidence="9 10">R0</strain>
    </source>
</reference>
<organism evidence="9 10">
    <name type="scientific">Bdellovibrio bacteriovorus</name>
    <dbReference type="NCBI Taxonomy" id="959"/>
    <lineage>
        <taxon>Bacteria</taxon>
        <taxon>Pseudomonadati</taxon>
        <taxon>Bdellovibrionota</taxon>
        <taxon>Bdellovibrionia</taxon>
        <taxon>Bdellovibrionales</taxon>
        <taxon>Pseudobdellovibrionaceae</taxon>
        <taxon>Bdellovibrio</taxon>
    </lineage>
</organism>
<dbReference type="RefSeq" id="WP_061836724.1">
    <property type="nucleotide sequence ID" value="NZ_LUKE01000006.1"/>
</dbReference>
<comment type="function">
    <text evidence="7">Catalyzes the 2'-O methylation of guanosine at position 18 in tRNA.</text>
</comment>
<dbReference type="HAMAP" id="MF_02060">
    <property type="entry name" value="tRNA_methyltr_TrmH"/>
    <property type="match status" value="1"/>
</dbReference>
<gene>
    <name evidence="7" type="primary">trmH</name>
    <name evidence="9" type="ORF">AZI86_18255</name>
</gene>
<evidence type="ECO:0000256" key="1">
    <source>
        <dbReference type="ARBA" id="ARBA00022555"/>
    </source>
</evidence>
<keyword evidence="5 7" id="KW-0819">tRNA processing</keyword>
<feature type="binding site" evidence="7">
    <location>
        <position position="167"/>
    </location>
    <ligand>
        <name>S-adenosyl-L-methionine</name>
        <dbReference type="ChEBI" id="CHEBI:59789"/>
    </ligand>
</feature>
<keyword evidence="10" id="KW-1185">Reference proteome</keyword>
<evidence type="ECO:0000256" key="7">
    <source>
        <dbReference type="HAMAP-Rule" id="MF_02060"/>
    </source>
</evidence>
<feature type="domain" description="tRNA/rRNA methyltransferase SpoU type" evidence="8">
    <location>
        <begin position="49"/>
        <end position="187"/>
    </location>
</feature>
<keyword evidence="2 7" id="KW-0489">Methyltransferase</keyword>
<keyword evidence="6 7" id="KW-0694">RNA-binding</keyword>
<evidence type="ECO:0000256" key="5">
    <source>
        <dbReference type="ARBA" id="ARBA00022694"/>
    </source>
</evidence>
<dbReference type="Pfam" id="PF00588">
    <property type="entry name" value="SpoU_methylase"/>
    <property type="match status" value="1"/>
</dbReference>
<dbReference type="InterPro" id="IPR029028">
    <property type="entry name" value="Alpha/beta_knot_MTases"/>
</dbReference>
<accession>A0A150WF79</accession>
<dbReference type="Gene3D" id="3.40.1280.10">
    <property type="match status" value="1"/>
</dbReference>
<dbReference type="GO" id="GO:0141100">
    <property type="term" value="F:tRNA (guanine(18)-2'-O)-methyltransferase activity"/>
    <property type="evidence" value="ECO:0007669"/>
    <property type="project" value="UniProtKB-UniRule"/>
</dbReference>
<keyword evidence="4 7" id="KW-0949">S-adenosyl-L-methionine</keyword>
<comment type="similarity">
    <text evidence="7">Belongs to the class IV-like SAM-binding methyltransferase superfamily. RNA methyltransferase TrmH family.</text>
</comment>
<keyword evidence="1 7" id="KW-0820">tRNA-binding</keyword>
<proteinExistence type="inferred from homology"/>
<dbReference type="SUPFAM" id="SSF75217">
    <property type="entry name" value="alpha/beta knot"/>
    <property type="match status" value="1"/>
</dbReference>
<protein>
    <recommendedName>
        <fullName evidence="7">tRNA (guanosine(18)-2'-O)-methyltransferase</fullName>
        <ecNumber evidence="7">2.1.1.34</ecNumber>
    </recommendedName>
    <alternativeName>
        <fullName evidence="7">tRNA [Gm18] methyltransferase</fullName>
    </alternativeName>
</protein>
<dbReference type="PANTHER" id="PTHR43453">
    <property type="entry name" value="RRNA METHYLASE-LIKE"/>
    <property type="match status" value="1"/>
</dbReference>